<evidence type="ECO:0000313" key="3">
    <source>
        <dbReference type="Proteomes" id="UP000679848"/>
    </source>
</evidence>
<dbReference type="Proteomes" id="UP000679848">
    <property type="component" value="Chromosome"/>
</dbReference>
<feature type="binding site" evidence="1">
    <location>
        <position position="156"/>
    </location>
    <ligand>
        <name>substrate</name>
    </ligand>
</feature>
<gene>
    <name evidence="2" type="ORF">MM59RIKEN_10600</name>
</gene>
<dbReference type="EMBL" id="AP023420">
    <property type="protein sequence ID" value="BCK83741.1"/>
    <property type="molecule type" value="Genomic_DNA"/>
</dbReference>
<feature type="binding site" evidence="1">
    <location>
        <begin position="133"/>
        <end position="136"/>
    </location>
    <ligand>
        <name>substrate</name>
    </ligand>
</feature>
<reference evidence="2" key="1">
    <citation type="submission" date="2020-09" db="EMBL/GenBank/DDBJ databases">
        <title>New species isolated from human feces.</title>
        <authorList>
            <person name="Kitahara M."/>
            <person name="Shigeno Y."/>
            <person name="Shime M."/>
            <person name="Matsumoto Y."/>
            <person name="Nakamura S."/>
            <person name="Motooka D."/>
            <person name="Fukuoka S."/>
            <person name="Nishikawa H."/>
            <person name="Benno Y."/>
        </authorList>
    </citation>
    <scope>NUCLEOTIDE SEQUENCE</scope>
    <source>
        <strain evidence="2">MM59</strain>
    </source>
</reference>
<keyword evidence="1" id="KW-0479">Metal-binding</keyword>
<name>A0A810QDI5_9FIRM</name>
<dbReference type="KEGG" id="pfaa:MM59RIKEN_10600"/>
<proteinExistence type="predicted"/>
<evidence type="ECO:0000256" key="1">
    <source>
        <dbReference type="PIRSR" id="PIRSR605493-1"/>
    </source>
</evidence>
<dbReference type="SUPFAM" id="SSF89562">
    <property type="entry name" value="RraA-like"/>
    <property type="match status" value="1"/>
</dbReference>
<accession>A0A810QDI5</accession>
<protein>
    <recommendedName>
        <fullName evidence="4">Dimethylmenaquinone methyltransferase</fullName>
    </recommendedName>
</protein>
<dbReference type="InterPro" id="IPR005493">
    <property type="entry name" value="RraA/RraA-like"/>
</dbReference>
<keyword evidence="3" id="KW-1185">Reference proteome</keyword>
<dbReference type="InterPro" id="IPR036704">
    <property type="entry name" value="RraA/RraA-like_sf"/>
</dbReference>
<comment type="cofactor">
    <cofactor evidence="1">
        <name>Mg(2+)</name>
        <dbReference type="ChEBI" id="CHEBI:18420"/>
    </cofactor>
</comment>
<keyword evidence="1" id="KW-0460">Magnesium</keyword>
<dbReference type="Pfam" id="PF03737">
    <property type="entry name" value="RraA-like"/>
    <property type="match status" value="1"/>
</dbReference>
<organism evidence="2 3">
    <name type="scientific">Pusillibacter faecalis</name>
    <dbReference type="NCBI Taxonomy" id="2714358"/>
    <lineage>
        <taxon>Bacteria</taxon>
        <taxon>Bacillati</taxon>
        <taxon>Bacillota</taxon>
        <taxon>Clostridia</taxon>
        <taxon>Eubacteriales</taxon>
        <taxon>Oscillospiraceae</taxon>
        <taxon>Pusillibacter</taxon>
    </lineage>
</organism>
<dbReference type="GO" id="GO:0046872">
    <property type="term" value="F:metal ion binding"/>
    <property type="evidence" value="ECO:0007669"/>
    <property type="project" value="UniProtKB-KW"/>
</dbReference>
<dbReference type="AlphaFoldDB" id="A0A810QDI5"/>
<dbReference type="Gene3D" id="3.50.30.40">
    <property type="entry name" value="Ribonuclease E inhibitor RraA/RraA-like"/>
    <property type="match status" value="1"/>
</dbReference>
<evidence type="ECO:0000313" key="2">
    <source>
        <dbReference type="EMBL" id="BCK83741.1"/>
    </source>
</evidence>
<evidence type="ECO:0008006" key="4">
    <source>
        <dbReference type="Google" id="ProtNLM"/>
    </source>
</evidence>
<sequence>MQFNNYEDIVQMTPLWKGDRFPDGRPRVADSVLARLRSMSIEEVWRLAWMKLNNYQFQGDFKCTHSTMKPTVGRAVTATFVPIREDLEIAMMRQAKSQGMKGMYNQWVVDSLVEDDVFVADLFDKTEYGTLVGGNLATVIRQKTKRGGAVVWGSIRDVQQIRDIDDINIFYRGFHPSPIRDICLTGFNSPCRIGHATCLPGDVVYACECGVCFIPPHMAEEVAEDAEKVHIRDIFGFQRIHEGKYSATAIDEFPWKIEIFEDFMNWLKTDERAAPYRHLTWEKERQLIIDRRDLEHERYNLDSCRKDLCDV</sequence>
<feature type="binding site" evidence="1">
    <location>
        <position position="157"/>
    </location>
    <ligand>
        <name>Mg(2+)</name>
        <dbReference type="ChEBI" id="CHEBI:18420"/>
    </ligand>
</feature>